<keyword evidence="1" id="KW-0472">Membrane</keyword>
<evidence type="ECO:0000313" key="2">
    <source>
        <dbReference type="EMBL" id="MEK0247103.1"/>
    </source>
</evidence>
<reference evidence="2 3" key="1">
    <citation type="submission" date="2024-03" db="EMBL/GenBank/DDBJ databases">
        <title>Two novel Raoultella species associated with bleeding cankers of broadleaf hosts, Raoultella scottia sp. nov. and Raoultella lignicola sp. nov.</title>
        <authorList>
            <person name="Brady C.L."/>
        </authorList>
    </citation>
    <scope>NUCLEOTIDE SEQUENCE [LARGE SCALE GENOMIC DNA]</scope>
    <source>
        <strain evidence="2 3">BAC 10a-01-01</strain>
    </source>
</reference>
<organism evidence="2 3">
    <name type="scientific">Raoultella scottii</name>
    <dbReference type="NCBI Taxonomy" id="3040937"/>
    <lineage>
        <taxon>Bacteria</taxon>
        <taxon>Pseudomonadati</taxon>
        <taxon>Pseudomonadota</taxon>
        <taxon>Gammaproteobacteria</taxon>
        <taxon>Enterobacterales</taxon>
        <taxon>Enterobacteriaceae</taxon>
        <taxon>Klebsiella/Raoultella group</taxon>
        <taxon>Raoultella</taxon>
    </lineage>
</organism>
<evidence type="ECO:0000256" key="1">
    <source>
        <dbReference type="SAM" id="Phobius"/>
    </source>
</evidence>
<protein>
    <submittedName>
        <fullName evidence="2">Uncharacterized protein</fullName>
    </submittedName>
</protein>
<feature type="transmembrane region" description="Helical" evidence="1">
    <location>
        <begin position="12"/>
        <end position="33"/>
    </location>
</feature>
<dbReference type="EMBL" id="JARXNH020000045">
    <property type="protein sequence ID" value="MEK0247103.1"/>
    <property type="molecule type" value="Genomic_DNA"/>
</dbReference>
<keyword evidence="3" id="KW-1185">Reference proteome</keyword>
<keyword evidence="1" id="KW-0812">Transmembrane</keyword>
<name>A0ABU8Z1G0_9ENTR</name>
<evidence type="ECO:0000313" key="3">
    <source>
        <dbReference type="Proteomes" id="UP001334005"/>
    </source>
</evidence>
<gene>
    <name evidence="2" type="ORF">QFI66_002980</name>
</gene>
<feature type="transmembrane region" description="Helical" evidence="1">
    <location>
        <begin position="39"/>
        <end position="61"/>
    </location>
</feature>
<sequence>MVKVSFIDKRVFNNFLEITAAASGALSFVVIFVDISAEWKLRVCLTFLVLLTLTYLAIWLWSNNLNSIDINVEGCGVAIKVADIFQQPGLQAIAFN</sequence>
<accession>A0ABU8Z1G0</accession>
<dbReference type="RefSeq" id="WP_331833683.1">
    <property type="nucleotide sequence ID" value="NZ_JARXNH020000045.1"/>
</dbReference>
<proteinExistence type="predicted"/>
<comment type="caution">
    <text evidence="2">The sequence shown here is derived from an EMBL/GenBank/DDBJ whole genome shotgun (WGS) entry which is preliminary data.</text>
</comment>
<dbReference type="Proteomes" id="UP001334005">
    <property type="component" value="Unassembled WGS sequence"/>
</dbReference>
<keyword evidence="1" id="KW-1133">Transmembrane helix</keyword>